<evidence type="ECO:0000313" key="8">
    <source>
        <dbReference type="Proteomes" id="UP000287756"/>
    </source>
</evidence>
<dbReference type="InterPro" id="IPR002549">
    <property type="entry name" value="AI-2E-like"/>
</dbReference>
<gene>
    <name evidence="7" type="primary">ytvI</name>
    <name evidence="7" type="ORF">HLI_17965</name>
</gene>
<evidence type="ECO:0000256" key="3">
    <source>
        <dbReference type="ARBA" id="ARBA00022692"/>
    </source>
</evidence>
<feature type="transmembrane region" description="Helical" evidence="6">
    <location>
        <begin position="288"/>
        <end position="308"/>
    </location>
</feature>
<comment type="subcellular location">
    <subcellularLocation>
        <location evidence="1">Membrane</location>
        <topology evidence="1">Multi-pass membrane protein</topology>
    </subcellularLocation>
</comment>
<dbReference type="PANTHER" id="PTHR21716:SF68">
    <property type="entry name" value="TRANSPORT PROTEIN YTVI-RELATED"/>
    <property type="match status" value="1"/>
</dbReference>
<dbReference type="RefSeq" id="WP_128526231.1">
    <property type="nucleotide sequence ID" value="NZ_CANLVY010000006.1"/>
</dbReference>
<sequence>MDNHFISSTFRFLFILLTIIGLIISLFWSWTYLYPFIIAFLLSSILQPFIQLLVKHFHFPKVLAILSVLCLFVGLIGALAVLLVAELIKGIQYLSTGVPEHFERLTAHITLQTKSIIRPLLNKIEAISQKLSVQQQQSVDEYLNLMQDKVTQTGVQFLNSAFEGLVSILTTLPSSMTAIFITLLATFFICKDWEWMKHRIKQRGPEPLLLKIHMMRVEMKNTFHGLIKAQCTLVAISTLIIGVGLFVIGASHAMTITFLVAIVDFIPYVGTGAIFLPWIIYQFFSGEFSMTISLTVLYMIVILTRQVLEPKLLANHFGVPPVLLLISLFVGFKIFGAYGMIISPIVLMVIQTLNKTGLTNDVWSFIKGN</sequence>
<accession>A0A410MGU4</accession>
<evidence type="ECO:0000256" key="6">
    <source>
        <dbReference type="SAM" id="Phobius"/>
    </source>
</evidence>
<dbReference type="Pfam" id="PF01594">
    <property type="entry name" value="AI-2E_transport"/>
    <property type="match status" value="1"/>
</dbReference>
<feature type="transmembrane region" description="Helical" evidence="6">
    <location>
        <begin position="63"/>
        <end position="85"/>
    </location>
</feature>
<reference evidence="7 8" key="1">
    <citation type="submission" date="2018-01" db="EMBL/GenBank/DDBJ databases">
        <title>The whole genome sequencing and assembly of Halobacillus litoralis ERB031 strain.</title>
        <authorList>
            <person name="Lee S.-J."/>
            <person name="Park M.-K."/>
            <person name="Kim J.-Y."/>
            <person name="Lee Y.-J."/>
            <person name="Yi H."/>
            <person name="Bahn Y.-S."/>
            <person name="Kim J.F."/>
            <person name="Lee D.-W."/>
        </authorList>
    </citation>
    <scope>NUCLEOTIDE SEQUENCE [LARGE SCALE GENOMIC DNA]</scope>
    <source>
        <strain evidence="7 8">ERB 031</strain>
    </source>
</reference>
<proteinExistence type="inferred from homology"/>
<keyword evidence="3 6" id="KW-0812">Transmembrane</keyword>
<evidence type="ECO:0000256" key="4">
    <source>
        <dbReference type="ARBA" id="ARBA00022989"/>
    </source>
</evidence>
<dbReference type="AlphaFoldDB" id="A0A410MGU4"/>
<evidence type="ECO:0000256" key="5">
    <source>
        <dbReference type="ARBA" id="ARBA00023136"/>
    </source>
</evidence>
<evidence type="ECO:0000256" key="2">
    <source>
        <dbReference type="ARBA" id="ARBA00009773"/>
    </source>
</evidence>
<dbReference type="GO" id="GO:0016020">
    <property type="term" value="C:membrane"/>
    <property type="evidence" value="ECO:0007669"/>
    <property type="project" value="UniProtKB-SubCell"/>
</dbReference>
<dbReference type="InterPro" id="IPR014227">
    <property type="entry name" value="YtvI-like"/>
</dbReference>
<dbReference type="OrthoDB" id="9774361at2"/>
<feature type="transmembrane region" description="Helical" evidence="6">
    <location>
        <begin position="225"/>
        <end position="250"/>
    </location>
</feature>
<dbReference type="Proteomes" id="UP000287756">
    <property type="component" value="Chromosome"/>
</dbReference>
<feature type="transmembrane region" description="Helical" evidence="6">
    <location>
        <begin position="165"/>
        <end position="190"/>
    </location>
</feature>
<name>A0A410MGU4_9BACI</name>
<dbReference type="GO" id="GO:0055085">
    <property type="term" value="P:transmembrane transport"/>
    <property type="evidence" value="ECO:0007669"/>
    <property type="project" value="TreeGrafter"/>
</dbReference>
<evidence type="ECO:0000256" key="1">
    <source>
        <dbReference type="ARBA" id="ARBA00004141"/>
    </source>
</evidence>
<evidence type="ECO:0000313" key="7">
    <source>
        <dbReference type="EMBL" id="QAS53959.1"/>
    </source>
</evidence>
<comment type="similarity">
    <text evidence="2">Belongs to the autoinducer-2 exporter (AI-2E) (TC 2.A.86) family.</text>
</comment>
<dbReference type="KEGG" id="hli:HLI_17965"/>
<feature type="transmembrane region" description="Helical" evidence="6">
    <location>
        <begin position="323"/>
        <end position="350"/>
    </location>
</feature>
<organism evidence="7 8">
    <name type="scientific">Halobacillus litoralis</name>
    <dbReference type="NCBI Taxonomy" id="45668"/>
    <lineage>
        <taxon>Bacteria</taxon>
        <taxon>Bacillati</taxon>
        <taxon>Bacillota</taxon>
        <taxon>Bacilli</taxon>
        <taxon>Bacillales</taxon>
        <taxon>Bacillaceae</taxon>
        <taxon>Halobacillus</taxon>
    </lineage>
</organism>
<dbReference type="PANTHER" id="PTHR21716">
    <property type="entry name" value="TRANSMEMBRANE PROTEIN"/>
    <property type="match status" value="1"/>
</dbReference>
<dbReference type="NCBIfam" id="TIGR02872">
    <property type="entry name" value="spore_ytvI"/>
    <property type="match status" value="1"/>
</dbReference>
<keyword evidence="4 6" id="KW-1133">Transmembrane helix</keyword>
<keyword evidence="5 6" id="KW-0472">Membrane</keyword>
<feature type="transmembrane region" description="Helical" evidence="6">
    <location>
        <begin position="12"/>
        <end position="30"/>
    </location>
</feature>
<feature type="transmembrane region" description="Helical" evidence="6">
    <location>
        <begin position="256"/>
        <end position="281"/>
    </location>
</feature>
<feature type="transmembrane region" description="Helical" evidence="6">
    <location>
        <begin position="36"/>
        <end position="54"/>
    </location>
</feature>
<protein>
    <submittedName>
        <fullName evidence="7">Sporulation integral membrane protein YtvI</fullName>
    </submittedName>
</protein>
<dbReference type="EMBL" id="CP026118">
    <property type="protein sequence ID" value="QAS53959.1"/>
    <property type="molecule type" value="Genomic_DNA"/>
</dbReference>